<evidence type="ECO:0000256" key="7">
    <source>
        <dbReference type="SAM" id="Coils"/>
    </source>
</evidence>
<evidence type="ECO:0000313" key="10">
    <source>
        <dbReference type="EMBL" id="TRX93911.1"/>
    </source>
</evidence>
<feature type="region of interest" description="Disordered" evidence="8">
    <location>
        <begin position="1"/>
        <end position="77"/>
    </location>
</feature>
<feature type="region of interest" description="Disordered" evidence="8">
    <location>
        <begin position="1142"/>
        <end position="1187"/>
    </location>
</feature>
<dbReference type="SMART" id="SM00325">
    <property type="entry name" value="RhoGEF"/>
    <property type="match status" value="1"/>
</dbReference>
<feature type="region of interest" description="Disordered" evidence="8">
    <location>
        <begin position="767"/>
        <end position="797"/>
    </location>
</feature>
<feature type="compositionally biased region" description="Basic and acidic residues" evidence="8">
    <location>
        <begin position="48"/>
        <end position="62"/>
    </location>
</feature>
<feature type="domain" description="DH" evidence="9">
    <location>
        <begin position="1262"/>
        <end position="1485"/>
    </location>
</feature>
<dbReference type="GO" id="GO:0005795">
    <property type="term" value="C:Golgi stack"/>
    <property type="evidence" value="ECO:0007669"/>
    <property type="project" value="UniProtKB-SubCell"/>
</dbReference>
<keyword evidence="7" id="KW-0175">Coiled coil</keyword>
<feature type="compositionally biased region" description="Low complexity" evidence="8">
    <location>
        <begin position="1228"/>
        <end position="1237"/>
    </location>
</feature>
<feature type="compositionally biased region" description="Basic residues" evidence="8">
    <location>
        <begin position="30"/>
        <end position="41"/>
    </location>
</feature>
<protein>
    <recommendedName>
        <fullName evidence="3">Dynamin-binding protein</fullName>
    </recommendedName>
    <alternativeName>
        <fullName evidence="6">Scaffold protein Tuba</fullName>
    </alternativeName>
</protein>
<name>A0A553I152_9PEZI</name>
<evidence type="ECO:0000256" key="6">
    <source>
        <dbReference type="ARBA" id="ARBA00032587"/>
    </source>
</evidence>
<feature type="compositionally biased region" description="Low complexity" evidence="8">
    <location>
        <begin position="432"/>
        <end position="443"/>
    </location>
</feature>
<feature type="compositionally biased region" description="Low complexity" evidence="8">
    <location>
        <begin position="272"/>
        <end position="291"/>
    </location>
</feature>
<dbReference type="PROSITE" id="PS50010">
    <property type="entry name" value="DH_2"/>
    <property type="match status" value="1"/>
</dbReference>
<evidence type="ECO:0000256" key="2">
    <source>
        <dbReference type="ARBA" id="ARBA00004348"/>
    </source>
</evidence>
<feature type="region of interest" description="Disordered" evidence="8">
    <location>
        <begin position="1812"/>
        <end position="1901"/>
    </location>
</feature>
<comment type="subcellular location">
    <subcellularLocation>
        <location evidence="1">Cell junction</location>
    </subcellularLocation>
    <subcellularLocation>
        <location evidence="2">Golgi apparatus</location>
        <location evidence="2">Golgi stack</location>
    </subcellularLocation>
</comment>
<dbReference type="InterPro" id="IPR051492">
    <property type="entry name" value="Dynamin-Rho_GEF"/>
</dbReference>
<feature type="region of interest" description="Disordered" evidence="8">
    <location>
        <begin position="160"/>
        <end position="352"/>
    </location>
</feature>
<feature type="compositionally biased region" description="Basic and acidic residues" evidence="8">
    <location>
        <begin position="1"/>
        <end position="12"/>
    </location>
</feature>
<dbReference type="SUPFAM" id="SSF103657">
    <property type="entry name" value="BAR/IMD domain-like"/>
    <property type="match status" value="1"/>
</dbReference>
<reference evidence="11" key="1">
    <citation type="submission" date="2019-06" db="EMBL/GenBank/DDBJ databases">
        <title>Draft genome sequence of the griseofulvin-producing fungus Xylaria cubensis strain G536.</title>
        <authorList>
            <person name="Mead M.E."/>
            <person name="Raja H.A."/>
            <person name="Steenwyk J.L."/>
            <person name="Knowles S.L."/>
            <person name="Oberlies N.H."/>
            <person name="Rokas A."/>
        </authorList>
    </citation>
    <scope>NUCLEOTIDE SEQUENCE [LARGE SCALE GENOMIC DNA]</scope>
    <source>
        <strain evidence="11">G536</strain>
    </source>
</reference>
<proteinExistence type="predicted"/>
<feature type="compositionally biased region" description="Polar residues" evidence="8">
    <location>
        <begin position="1216"/>
        <end position="1227"/>
    </location>
</feature>
<dbReference type="InterPro" id="IPR027267">
    <property type="entry name" value="AH/BAR_dom_sf"/>
</dbReference>
<dbReference type="GO" id="GO:0032955">
    <property type="term" value="P:regulation of division septum assembly"/>
    <property type="evidence" value="ECO:0007669"/>
    <property type="project" value="TreeGrafter"/>
</dbReference>
<evidence type="ECO:0000256" key="8">
    <source>
        <dbReference type="SAM" id="MobiDB-lite"/>
    </source>
</evidence>
<feature type="region of interest" description="Disordered" evidence="8">
    <location>
        <begin position="376"/>
        <end position="618"/>
    </location>
</feature>
<dbReference type="CDD" id="cd00160">
    <property type="entry name" value="RhoGEF"/>
    <property type="match status" value="1"/>
</dbReference>
<dbReference type="GO" id="GO:0005085">
    <property type="term" value="F:guanyl-nucleotide exchange factor activity"/>
    <property type="evidence" value="ECO:0007669"/>
    <property type="project" value="UniProtKB-KW"/>
</dbReference>
<evidence type="ECO:0000313" key="11">
    <source>
        <dbReference type="Proteomes" id="UP000319160"/>
    </source>
</evidence>
<feature type="compositionally biased region" description="Polar residues" evidence="8">
    <location>
        <begin position="325"/>
        <end position="349"/>
    </location>
</feature>
<gene>
    <name evidence="10" type="ORF">FHL15_005293</name>
</gene>
<feature type="compositionally biased region" description="Polar residues" evidence="8">
    <location>
        <begin position="547"/>
        <end position="556"/>
    </location>
</feature>
<evidence type="ECO:0000256" key="1">
    <source>
        <dbReference type="ARBA" id="ARBA00004282"/>
    </source>
</evidence>
<dbReference type="Gene3D" id="1.20.1270.60">
    <property type="entry name" value="Arfaptin homology (AH) domain/BAR domain"/>
    <property type="match status" value="1"/>
</dbReference>
<keyword evidence="5" id="KW-0965">Cell junction</keyword>
<feature type="compositionally biased region" description="Basic and acidic residues" evidence="8">
    <location>
        <begin position="587"/>
        <end position="602"/>
    </location>
</feature>
<dbReference type="PANTHER" id="PTHR22834">
    <property type="entry name" value="NUCLEAR FUSION PROTEIN FUS2"/>
    <property type="match status" value="1"/>
</dbReference>
<feature type="compositionally biased region" description="Basic and acidic residues" evidence="8">
    <location>
        <begin position="376"/>
        <end position="388"/>
    </location>
</feature>
<feature type="compositionally biased region" description="Polar residues" evidence="8">
    <location>
        <begin position="399"/>
        <end position="411"/>
    </location>
</feature>
<dbReference type="Proteomes" id="UP000319160">
    <property type="component" value="Unassembled WGS sequence"/>
</dbReference>
<evidence type="ECO:0000256" key="3">
    <source>
        <dbReference type="ARBA" id="ARBA00018186"/>
    </source>
</evidence>
<organism evidence="10 11">
    <name type="scientific">Xylaria flabelliformis</name>
    <dbReference type="NCBI Taxonomy" id="2512241"/>
    <lineage>
        <taxon>Eukaryota</taxon>
        <taxon>Fungi</taxon>
        <taxon>Dikarya</taxon>
        <taxon>Ascomycota</taxon>
        <taxon>Pezizomycotina</taxon>
        <taxon>Sordariomycetes</taxon>
        <taxon>Xylariomycetidae</taxon>
        <taxon>Xylariales</taxon>
        <taxon>Xylariaceae</taxon>
        <taxon>Xylaria</taxon>
    </lineage>
</organism>
<feature type="compositionally biased region" description="Low complexity" evidence="8">
    <location>
        <begin position="565"/>
        <end position="575"/>
    </location>
</feature>
<accession>A0A553I152</accession>
<dbReference type="SUPFAM" id="SSF48065">
    <property type="entry name" value="DBL homology domain (DH-domain)"/>
    <property type="match status" value="1"/>
</dbReference>
<dbReference type="GO" id="GO:0035556">
    <property type="term" value="P:intracellular signal transduction"/>
    <property type="evidence" value="ECO:0007669"/>
    <property type="project" value="InterPro"/>
</dbReference>
<dbReference type="InterPro" id="IPR001331">
    <property type="entry name" value="GDS_CDC24_CS"/>
</dbReference>
<dbReference type="Pfam" id="PF00621">
    <property type="entry name" value="RhoGEF"/>
    <property type="match status" value="1"/>
</dbReference>
<feature type="region of interest" description="Disordered" evidence="8">
    <location>
        <begin position="1914"/>
        <end position="1933"/>
    </location>
</feature>
<dbReference type="InterPro" id="IPR035899">
    <property type="entry name" value="DBL_dom_sf"/>
</dbReference>
<dbReference type="EMBL" id="VFLP01000026">
    <property type="protein sequence ID" value="TRX93911.1"/>
    <property type="molecule type" value="Genomic_DNA"/>
</dbReference>
<dbReference type="PROSITE" id="PS00741">
    <property type="entry name" value="DH_1"/>
    <property type="match status" value="1"/>
</dbReference>
<feature type="region of interest" description="Disordered" evidence="8">
    <location>
        <begin position="1751"/>
        <end position="1792"/>
    </location>
</feature>
<dbReference type="Gene3D" id="1.20.900.10">
    <property type="entry name" value="Dbl homology (DH) domain"/>
    <property type="match status" value="1"/>
</dbReference>
<dbReference type="OrthoDB" id="10256089at2759"/>
<feature type="region of interest" description="Disordered" evidence="8">
    <location>
        <begin position="908"/>
        <end position="930"/>
    </location>
</feature>
<dbReference type="Pfam" id="PF03114">
    <property type="entry name" value="BAR"/>
    <property type="match status" value="1"/>
</dbReference>
<feature type="compositionally biased region" description="Polar residues" evidence="8">
    <location>
        <begin position="216"/>
        <end position="227"/>
    </location>
</feature>
<dbReference type="STRING" id="2512241.A0A553I152"/>
<evidence type="ECO:0000256" key="4">
    <source>
        <dbReference type="ARBA" id="ARBA00022658"/>
    </source>
</evidence>
<comment type="caution">
    <text evidence="10">The sequence shown here is derived from an EMBL/GenBank/DDBJ whole genome shotgun (WGS) entry which is preliminary data.</text>
</comment>
<feature type="coiled-coil region" evidence="7">
    <location>
        <begin position="639"/>
        <end position="666"/>
    </location>
</feature>
<feature type="compositionally biased region" description="Low complexity" evidence="8">
    <location>
        <begin position="1812"/>
        <end position="1824"/>
    </location>
</feature>
<feature type="region of interest" description="Disordered" evidence="8">
    <location>
        <begin position="940"/>
        <end position="959"/>
    </location>
</feature>
<dbReference type="PANTHER" id="PTHR22834:SF20">
    <property type="entry name" value="SH3 DOMAIN-CONTAINING PROTEIN"/>
    <property type="match status" value="1"/>
</dbReference>
<feature type="compositionally biased region" description="Polar residues" evidence="8">
    <location>
        <begin position="1863"/>
        <end position="1898"/>
    </location>
</feature>
<dbReference type="GO" id="GO:0031991">
    <property type="term" value="P:regulation of actomyosin contractile ring contraction"/>
    <property type="evidence" value="ECO:0007669"/>
    <property type="project" value="TreeGrafter"/>
</dbReference>
<dbReference type="CDD" id="cd07589">
    <property type="entry name" value="BAR_DNMBP"/>
    <property type="match status" value="1"/>
</dbReference>
<sequence>MDAGNHEEEDHYLGTTQPTRNLEAPSTPRRPLRYHNPRPHQHYYPFGQKHENGHGHAHDRDSLPPQTFFHDPHHQPPAIAAVGSPSAASLATTGTGTATSTLTSTSTSITLDESLFESYAASNRNAVHANAVASIEPNGFLNPDDFYRIHFDGLMASTLPAPRHNQDASLRSNGNTPVPRHPAMSSIRSGGRPSVRSVSAPVEDRPSTGAARPKPTANTWNARSGHQPSVKDLTKKFDRNTTQTGTNVVRKVSTRTPAREAQLSEAHGRPPSTTGRSSAGGSSAGRSTAASPVARPTQRHRAVTENNSSGNSQSFASRIAKPRSSLDSRSQASKSMTNLAPASSTTSIPSLPESRGLLFGEVGPIELSAGLAGHGIDDVAGRGTREPDAQGTLGRRQRSFSYTDAEPSSPSDWYRSSKGGLGDASNVGANVSHSTSNHSRSQSELGFTKPAQHESTTPRSTRPKPPTLDTSALTSASKIPISVRKYSTPSSSSSPNSTRSNSPSTVRRPFAQGKRFNANQLPAPKIPSPLVSPAMKRKNRPGAIAPSGNTRLNAYISTPPPKLSPPLRSSRPRQPVSAATTISSRVKAIERDKSPGKRDKGNARGNESTTRRRKISMGPIDYESRREQIKLSYTKSLRENEARAAVRRAAQEKKRKEGEAKALAAQAAAVEVLKSQQEDVQTEVLGAGAQNSVDANTSIIEPSTVRTIIPEPLTENPTNVEGSPTLDFLPLQIIAADLRHTEVPIASANAGQAQTCSPTLFIPGSFPSAESPGYQDEAPPSAISNTTEFDAEPQTDPPVQEPLVVHDSNESHSEIEGNTHPSYQKSEYISPFEDEPVADDSLSIKIALDTSVDSAISPGELPMPEYDIDAGQEVPAAYEEDEYDFMPPQSPSYETKVTILGRDADFTPPVVEIYDPGSSAPAQEQDTDDNVEVDHLYTTSLNFPDQDPNQSDVEQNEPSTGLSEIAEFFVGPLLKQHQERLQTSATDQADADVEADVEVSSVHQDSEDLRFSVDSKRTLGTRPSLTVPRTSESLNRASQTTVWTDYSVNSQDSSSGYGPIDRDSRRAAFTWREALADSESDSRSESYLYNRDSMAVSNSRDVSPCGTYQEPELYEPQHQLPEIDIGEEFAAGILSRKNSMGPSAIPVLPSHSPPPPPDDVSFRDVMSSAPPSEYYNETRPNSFLHNDKDDQGLILVESLKRDSDYFAPLESASRSIDQGSFTTSEDPQSSSSRLTSQQTLVESINVEQASGLSPKEKKRLFTRLETIKELIDTETFFIRDMNIVEEIYKGTAEACPRLDDKTIKLIFRNTDKIIQFHSAFLIELKEGVSSIYTPRTHRQVQKSTSGPSDGVLSLSSASAAASGQLSDDKDRETSLGPIFIRHMEDMKQVHETFLKNSDHAAKRLIQIQEDPTVQVWLNECNEVARELTRAWNLDSLLIKPMQRITKYPTLLIQLLHATPLDHPDRPSLEAAKIALESAIEEINKTKKNFELVGQIVGRRRKESDVKAGLARAFGKRVDKLQTATNKPPEDTEYLKLHEKFGDDYLRLQVVLRDVEYYARQVTDHVHEFLQYLSSMELVMRLQPSPHPEIESKWVRFNVSMRDIEKVALEQHLSQVRKQVIEPFELVIKSYSNPSLAMKKRSKRRVDYEKFLQLQKGGKKIDKQLSELVEQYEALNEALKKELPKLSALTEKVGNICLGNFVSIQTQWFSIWKEKVKVVLEETNVPEVSAIVSTFFQDYKFQDEQINTLGIVNPASKGRPSHSTSVDEASSRYRLRPAEPSPRHRGLSLNSDIAPSLPTPDFLKRHSGQFAASPSIASLSSPNPSYRDFYNGANGHARPPSDSPKAPDFSSVSRSLATPVRPGTGQSHDSSGPVRQSVESSSQLRHYANSAQSSPYQTPDNHRFSGIFQSALPMSDTQESHFQRSQISSRASSRERKPINGYNVLWLAASLFEFNIQTTKHEAGYPYLTYQAGEVRNFWKQTLTIRIGLMFKQIFDVIAEKGELWLAKNQDDPNNLVGWLWSKHFAKLADD</sequence>
<evidence type="ECO:0000259" key="9">
    <source>
        <dbReference type="PROSITE" id="PS50010"/>
    </source>
</evidence>
<dbReference type="InterPro" id="IPR000219">
    <property type="entry name" value="DH_dom"/>
</dbReference>
<feature type="compositionally biased region" description="Low complexity" evidence="8">
    <location>
        <begin position="185"/>
        <end position="199"/>
    </location>
</feature>
<feature type="coiled-coil region" evidence="7">
    <location>
        <begin position="1657"/>
        <end position="1688"/>
    </location>
</feature>
<feature type="compositionally biased region" description="Polar residues" evidence="8">
    <location>
        <begin position="167"/>
        <end position="176"/>
    </location>
</feature>
<evidence type="ECO:0000256" key="5">
    <source>
        <dbReference type="ARBA" id="ARBA00022949"/>
    </source>
</evidence>
<keyword evidence="4" id="KW-0344">Guanine-nucleotide releasing factor</keyword>
<feature type="compositionally biased region" description="Polar residues" evidence="8">
    <location>
        <begin position="304"/>
        <end position="316"/>
    </location>
</feature>
<dbReference type="InterPro" id="IPR004148">
    <property type="entry name" value="BAR_dom"/>
</dbReference>
<feature type="region of interest" description="Disordered" evidence="8">
    <location>
        <begin position="1216"/>
        <end position="1237"/>
    </location>
</feature>
<feature type="compositionally biased region" description="Polar residues" evidence="8">
    <location>
        <begin position="468"/>
        <end position="477"/>
    </location>
</feature>
<keyword evidence="11" id="KW-1185">Reference proteome</keyword>
<feature type="compositionally biased region" description="Low complexity" evidence="8">
    <location>
        <begin position="487"/>
        <end position="509"/>
    </location>
</feature>